<dbReference type="PANTHER" id="PTHR33376">
    <property type="match status" value="1"/>
</dbReference>
<dbReference type="NCBIfam" id="NF037995">
    <property type="entry name" value="TRAP_S1"/>
    <property type="match status" value="1"/>
</dbReference>
<dbReference type="InterPro" id="IPR018389">
    <property type="entry name" value="DctP_fam"/>
</dbReference>
<evidence type="ECO:0000256" key="3">
    <source>
        <dbReference type="ARBA" id="ARBA00022448"/>
    </source>
</evidence>
<dbReference type="Proteomes" id="UP000219167">
    <property type="component" value="Unassembled WGS sequence"/>
</dbReference>
<name>A0A285U1B3_9HYPH</name>
<evidence type="ECO:0000256" key="2">
    <source>
        <dbReference type="ARBA" id="ARBA00009023"/>
    </source>
</evidence>
<dbReference type="PANTHER" id="PTHR33376:SF4">
    <property type="entry name" value="SIALIC ACID-BINDING PERIPLASMIC PROTEIN SIAP"/>
    <property type="match status" value="1"/>
</dbReference>
<keyword evidence="4 5" id="KW-0732">Signal</keyword>
<dbReference type="OrthoDB" id="9803763at2"/>
<dbReference type="Gene3D" id="3.40.190.170">
    <property type="entry name" value="Bacterial extracellular solute-binding protein, family 7"/>
    <property type="match status" value="1"/>
</dbReference>
<organism evidence="6 7">
    <name type="scientific">Rhizobium subbaraonis</name>
    <dbReference type="NCBI Taxonomy" id="908946"/>
    <lineage>
        <taxon>Bacteria</taxon>
        <taxon>Pseudomonadati</taxon>
        <taxon>Pseudomonadota</taxon>
        <taxon>Alphaproteobacteria</taxon>
        <taxon>Hyphomicrobiales</taxon>
        <taxon>Rhizobiaceae</taxon>
        <taxon>Rhizobium/Agrobacterium group</taxon>
        <taxon>Rhizobium</taxon>
    </lineage>
</organism>
<keyword evidence="6" id="KW-0675">Receptor</keyword>
<dbReference type="InterPro" id="IPR038404">
    <property type="entry name" value="TRAP_DctP_sf"/>
</dbReference>
<dbReference type="RefSeq" id="WP_097136143.1">
    <property type="nucleotide sequence ID" value="NZ_OBQD01000002.1"/>
</dbReference>
<comment type="similarity">
    <text evidence="2">Belongs to the bacterial solute-binding protein 7 family.</text>
</comment>
<dbReference type="NCBIfam" id="TIGR00787">
    <property type="entry name" value="dctP"/>
    <property type="match status" value="1"/>
</dbReference>
<evidence type="ECO:0000313" key="6">
    <source>
        <dbReference type="EMBL" id="SOC35695.1"/>
    </source>
</evidence>
<evidence type="ECO:0000256" key="5">
    <source>
        <dbReference type="SAM" id="SignalP"/>
    </source>
</evidence>
<keyword evidence="3" id="KW-0813">Transport</keyword>
<evidence type="ECO:0000256" key="4">
    <source>
        <dbReference type="ARBA" id="ARBA00022729"/>
    </source>
</evidence>
<dbReference type="AlphaFoldDB" id="A0A285U1B3"/>
<reference evidence="6 7" key="1">
    <citation type="submission" date="2017-08" db="EMBL/GenBank/DDBJ databases">
        <authorList>
            <person name="de Groot N.N."/>
        </authorList>
    </citation>
    <scope>NUCLEOTIDE SEQUENCE [LARGE SCALE GENOMIC DNA]</scope>
    <source>
        <strain evidence="6 7">JC85</strain>
    </source>
</reference>
<dbReference type="GO" id="GO:0055085">
    <property type="term" value="P:transmembrane transport"/>
    <property type="evidence" value="ECO:0007669"/>
    <property type="project" value="InterPro"/>
</dbReference>
<feature type="chain" id="PRO_5012583403" evidence="5">
    <location>
        <begin position="22"/>
        <end position="325"/>
    </location>
</feature>
<dbReference type="InterPro" id="IPR004682">
    <property type="entry name" value="TRAP_DctP"/>
</dbReference>
<feature type="signal peptide" evidence="5">
    <location>
        <begin position="1"/>
        <end position="21"/>
    </location>
</feature>
<dbReference type="GO" id="GO:0030288">
    <property type="term" value="C:outer membrane-bounded periplasmic space"/>
    <property type="evidence" value="ECO:0007669"/>
    <property type="project" value="InterPro"/>
</dbReference>
<dbReference type="PIRSF" id="PIRSF006470">
    <property type="entry name" value="DctB"/>
    <property type="match status" value="1"/>
</dbReference>
<gene>
    <name evidence="6" type="ORF">SAMN05892877_10231</name>
</gene>
<sequence length="325" mass="34883">MKVRNIVAALVVSLCASSAAAQQFQISHSAATGNPKDTASLKFAELVKERTDGRITVDVGTSSQFGDDAESVTNIRLGTIAFSANAQGATSGAVPEIGLLGLPFLFQSLEQAEAVMDGPVGEKIAAAAEKQGIYILAWWNNGIRETSNSIKPIVAPGDLAGMKIRTPPDPITIDIFEALGASPTPMAFSELYIALQQKVVDGQENPLINIYSSKLYEVQPFISRTNHKFESVPFLASKIVFASLSPADQDIIRKAAVEAGQLNRQMVRQQSEELYGKLQEAGVTFNDVDPAPFVAATQPVYEKWRAQYPELVDELVSAAKQAAAK</sequence>
<dbReference type="Pfam" id="PF03480">
    <property type="entry name" value="DctP"/>
    <property type="match status" value="1"/>
</dbReference>
<protein>
    <submittedName>
        <fullName evidence="6">Tripartite ATP-independent transporter DctP family solute receptor</fullName>
    </submittedName>
</protein>
<keyword evidence="7" id="KW-1185">Reference proteome</keyword>
<evidence type="ECO:0000256" key="1">
    <source>
        <dbReference type="ARBA" id="ARBA00004196"/>
    </source>
</evidence>
<proteinExistence type="inferred from homology"/>
<comment type="subcellular location">
    <subcellularLocation>
        <location evidence="1">Cell envelope</location>
    </subcellularLocation>
</comment>
<evidence type="ECO:0000313" key="7">
    <source>
        <dbReference type="Proteomes" id="UP000219167"/>
    </source>
</evidence>
<accession>A0A285U1B3</accession>
<dbReference type="CDD" id="cd13603">
    <property type="entry name" value="PBP2_TRAP_Siap_TeaA_like"/>
    <property type="match status" value="1"/>
</dbReference>
<dbReference type="EMBL" id="OBQD01000002">
    <property type="protein sequence ID" value="SOC35695.1"/>
    <property type="molecule type" value="Genomic_DNA"/>
</dbReference>